<dbReference type="Proteomes" id="UP000070326">
    <property type="component" value="Unassembled WGS sequence"/>
</dbReference>
<dbReference type="InterPro" id="IPR006083">
    <property type="entry name" value="PRK/URK"/>
</dbReference>
<protein>
    <submittedName>
        <fullName evidence="2">Phosphoribulokinase/uridine kinase family protein</fullName>
    </submittedName>
</protein>
<dbReference type="Gene3D" id="3.40.50.300">
    <property type="entry name" value="P-loop containing nucleotide triphosphate hydrolases"/>
    <property type="match status" value="1"/>
</dbReference>
<feature type="domain" description="Phosphoribulokinase/uridine kinase" evidence="1">
    <location>
        <begin position="288"/>
        <end position="488"/>
    </location>
</feature>
<dbReference type="Pfam" id="PF00485">
    <property type="entry name" value="PRK"/>
    <property type="match status" value="1"/>
</dbReference>
<keyword evidence="2" id="KW-0418">Kinase</keyword>
<dbReference type="CDD" id="cd02028">
    <property type="entry name" value="UMPK_like"/>
    <property type="match status" value="1"/>
</dbReference>
<dbReference type="eggNOG" id="COG0572">
    <property type="taxonomic scope" value="Bacteria"/>
</dbReference>
<proteinExistence type="predicted"/>
<gene>
    <name evidence="2" type="ORF">HMPREF3195_00705</name>
</gene>
<evidence type="ECO:0000313" key="2">
    <source>
        <dbReference type="EMBL" id="KXI13462.1"/>
    </source>
</evidence>
<reference evidence="2 3" key="1">
    <citation type="submission" date="2016-02" db="EMBL/GenBank/DDBJ databases">
        <authorList>
            <person name="Wen L."/>
            <person name="He K."/>
            <person name="Yang H."/>
        </authorList>
    </citation>
    <scope>NUCLEOTIDE SEQUENCE [LARGE SCALE GENOMIC DNA]</scope>
    <source>
        <strain evidence="2 3">MJR8628A</strain>
    </source>
</reference>
<dbReference type="InterPro" id="IPR027417">
    <property type="entry name" value="P-loop_NTPase"/>
</dbReference>
<dbReference type="PATRIC" id="fig|1261.5.peg.710"/>
<dbReference type="Gene3D" id="3.30.980.10">
    <property type="entry name" value="Threonyl-trna Synthetase, Chain A, domain 2"/>
    <property type="match status" value="1"/>
</dbReference>
<dbReference type="EMBL" id="LSQZ01000022">
    <property type="protein sequence ID" value="KXI13462.1"/>
    <property type="molecule type" value="Genomic_DNA"/>
</dbReference>
<accession>A0A135YVP5</accession>
<dbReference type="GO" id="GO:0016301">
    <property type="term" value="F:kinase activity"/>
    <property type="evidence" value="ECO:0007669"/>
    <property type="project" value="UniProtKB-KW"/>
</dbReference>
<dbReference type="eggNOG" id="COG0441">
    <property type="taxonomic scope" value="Bacteria"/>
</dbReference>
<organism evidence="2 3">
    <name type="scientific">Peptostreptococcus anaerobius</name>
    <dbReference type="NCBI Taxonomy" id="1261"/>
    <lineage>
        <taxon>Bacteria</taxon>
        <taxon>Bacillati</taxon>
        <taxon>Bacillota</taxon>
        <taxon>Clostridia</taxon>
        <taxon>Peptostreptococcales</taxon>
        <taxon>Peptostreptococcaceae</taxon>
        <taxon>Peptostreptococcus</taxon>
    </lineage>
</organism>
<dbReference type="PANTHER" id="PTHR10285">
    <property type="entry name" value="URIDINE KINASE"/>
    <property type="match status" value="1"/>
</dbReference>
<sequence>MEKINLLVDGRAIEVNSDRIRLNDLASLVEDYYEGHICMAKINNKLYNLNHILYKDSEVEFIDTLKEDGKRLYFRGLSLLLVMACKDLFEEAKVYINHSMSGGLYCVVKKKDSLSDKDIESIKAKMLEYVEKDLTIKCNYLPSDEAIEKFCSINWDEKAELLKYRKDDIIKVYECNGYIDYFYGLMFPSTGHIKDLDLAKMADGLVILGPENGVKGKISKLRNMDKLSEVYRESEEWSRTLGIDNVVDLNRIIESNAYGDMVRTVEALHEKKIAEIADIIHEKKAKLILIAAPSSSGKTSFAHRLSIQLRVIGQNPLPISMDDYFVDRVNTPLDQDGNYDYESIDAIDISKFEADISHLLAGHEIDEIKFDFIDGKRIYTGKKIRLEPNQPIIIEGIHGLNPVLTESIDNSSIFKIYLSVITQLNLDDHNRIPTTDLRLLRRMVRDSMFRGISAVETMEKWSSVRRGEEKYIFPYAEEADIMFNSASVYELAVLKTQAMDLLKQVSEDSDYYMEAQRLKSLLQYFVNLDDTEDIGPTAIIREFIAGSRIV</sequence>
<dbReference type="STRING" id="1261.HMPREF3195_00705"/>
<dbReference type="AlphaFoldDB" id="A0A135YVP5"/>
<evidence type="ECO:0000313" key="3">
    <source>
        <dbReference type="Proteomes" id="UP000070326"/>
    </source>
</evidence>
<dbReference type="SUPFAM" id="SSF52540">
    <property type="entry name" value="P-loop containing nucleoside triphosphate hydrolases"/>
    <property type="match status" value="1"/>
</dbReference>
<comment type="caution">
    <text evidence="2">The sequence shown here is derived from an EMBL/GenBank/DDBJ whole genome shotgun (WGS) entry which is preliminary data.</text>
</comment>
<dbReference type="SUPFAM" id="SSF55186">
    <property type="entry name" value="ThrRS/AlaRS common domain"/>
    <property type="match status" value="1"/>
</dbReference>
<keyword evidence="2" id="KW-0808">Transferase</keyword>
<dbReference type="GO" id="GO:0005524">
    <property type="term" value="F:ATP binding"/>
    <property type="evidence" value="ECO:0007669"/>
    <property type="project" value="InterPro"/>
</dbReference>
<dbReference type="RefSeq" id="WP_061101728.1">
    <property type="nucleotide sequence ID" value="NZ_KQ961797.1"/>
</dbReference>
<evidence type="ECO:0000259" key="1">
    <source>
        <dbReference type="Pfam" id="PF00485"/>
    </source>
</evidence>
<name>A0A135YVP5_9FIRM</name>
<dbReference type="InterPro" id="IPR018163">
    <property type="entry name" value="Thr/Ala-tRNA-synth_IIc_edit"/>
</dbReference>